<feature type="transmembrane region" description="Helical" evidence="21">
    <location>
        <begin position="776"/>
        <end position="796"/>
    </location>
</feature>
<dbReference type="EMBL" id="JAATJU010022933">
    <property type="protein sequence ID" value="KAH0509242.1"/>
    <property type="molecule type" value="Genomic_DNA"/>
</dbReference>
<dbReference type="SUPFAM" id="SSF81665">
    <property type="entry name" value="Calcium ATPase, transmembrane domain M"/>
    <property type="match status" value="1"/>
</dbReference>
<dbReference type="InterPro" id="IPR015127">
    <property type="entry name" value="ATPase_P-typ_H/K-transp_N"/>
</dbReference>
<evidence type="ECO:0000256" key="8">
    <source>
        <dbReference type="ARBA" id="ARBA00022741"/>
    </source>
</evidence>
<dbReference type="SUPFAM" id="SSF56784">
    <property type="entry name" value="HAD-like"/>
    <property type="match status" value="1"/>
</dbReference>
<feature type="transmembrane region" description="Helical" evidence="21">
    <location>
        <begin position="505"/>
        <end position="527"/>
    </location>
</feature>
<dbReference type="InterPro" id="IPR006652">
    <property type="entry name" value="Kelch_1"/>
</dbReference>
<dbReference type="InterPro" id="IPR006068">
    <property type="entry name" value="ATPase_P-typ_cation-transptr_C"/>
</dbReference>
<evidence type="ECO:0000313" key="23">
    <source>
        <dbReference type="EMBL" id="KAH0509242.1"/>
    </source>
</evidence>
<dbReference type="FunFam" id="2.70.150.10:FF:000003">
    <property type="entry name" value="Sodium/potassium-transporting ATPase subunit alpha"/>
    <property type="match status" value="1"/>
</dbReference>
<keyword evidence="14 21" id="KW-0472">Membrane</keyword>
<gene>
    <name evidence="23" type="ORF">LTLLF_160005</name>
</gene>
<comment type="caution">
    <text evidence="23">The sequence shown here is derived from an EMBL/GenBank/DDBJ whole genome shotgun (WGS) entry which is preliminary data.</text>
</comment>
<feature type="compositionally biased region" description="Basic residues" evidence="20">
    <location>
        <begin position="197"/>
        <end position="211"/>
    </location>
</feature>
<dbReference type="GO" id="GO:0005391">
    <property type="term" value="F:P-type sodium:potassium-exchanging transporter activity"/>
    <property type="evidence" value="ECO:0007669"/>
    <property type="project" value="TreeGrafter"/>
</dbReference>
<evidence type="ECO:0000256" key="6">
    <source>
        <dbReference type="ARBA" id="ARBA00022692"/>
    </source>
</evidence>
<feature type="domain" description="Cation-transporting P-type ATPase N-terminal" evidence="22">
    <location>
        <begin position="224"/>
        <end position="298"/>
    </location>
</feature>
<dbReference type="Gene3D" id="1.20.1110.10">
    <property type="entry name" value="Calcium-transporting ATPase, transmembrane domain"/>
    <property type="match status" value="1"/>
</dbReference>
<keyword evidence="13" id="KW-0813">Transport</keyword>
<dbReference type="NCBIfam" id="TIGR01494">
    <property type="entry name" value="ATPase_P-type"/>
    <property type="match status" value="2"/>
</dbReference>
<dbReference type="FunFam" id="3.40.50.1000:FF:000083">
    <property type="entry name" value="Sodium/potassium-transporting ATPase subunit alpha"/>
    <property type="match status" value="1"/>
</dbReference>
<evidence type="ECO:0000256" key="20">
    <source>
        <dbReference type="SAM" id="MobiDB-lite"/>
    </source>
</evidence>
<feature type="region of interest" description="Disordered" evidence="20">
    <location>
        <begin position="190"/>
        <end position="212"/>
    </location>
</feature>
<evidence type="ECO:0000256" key="15">
    <source>
        <dbReference type="ARBA" id="ARBA00029571"/>
    </source>
</evidence>
<dbReference type="Gene3D" id="4.10.6.10">
    <property type="entry name" value="Fusion Protein Of Alpha-na,k-atpase With Glutathione S-transferase, Domain 3"/>
    <property type="match status" value="1"/>
</dbReference>
<dbReference type="GO" id="GO:0008900">
    <property type="term" value="F:P-type potassium:proton transporter activity"/>
    <property type="evidence" value="ECO:0007669"/>
    <property type="project" value="UniProtKB-EC"/>
</dbReference>
<dbReference type="PRINTS" id="PR00121">
    <property type="entry name" value="NAKATPASE"/>
</dbReference>
<feature type="transmembrane region" description="Helical" evidence="21">
    <location>
        <begin position="941"/>
        <end position="960"/>
    </location>
</feature>
<keyword evidence="12 21" id="KW-1133">Transmembrane helix</keyword>
<dbReference type="InterPro" id="IPR023299">
    <property type="entry name" value="ATPase_P-typ_cyto_dom_N"/>
</dbReference>
<dbReference type="SUPFAM" id="SSF81660">
    <property type="entry name" value="Metal cation-transporting ATPase, ATP-binding domain N"/>
    <property type="match status" value="1"/>
</dbReference>
<keyword evidence="7" id="KW-0479">Metal-binding</keyword>
<feature type="transmembrane region" description="Helical" evidence="21">
    <location>
        <begin position="473"/>
        <end position="499"/>
    </location>
</feature>
<comment type="function">
    <text evidence="17">The catalytic subunit of the gastric H(+)/K(+) ATPase pump which transports H(+) ions in exchange for K(+) ions across the apical membrane of parietal cells. Uses ATP as an energy source to pump H(+) ions to the gastric lumen while transporting K(+) ion from the lumen into the cell. Remarkably generates a million-fold proton gradient across the gastric parietal cell membrane, acidifying the gastric juice down to pH 1. Within a transport cycle, the transfer of a H(+) ion across the membrane is coupled to ATP hydrolysis and is associated with a transient phosphorylation that shifts the pump conformation from inward-facing (E1) to outward-facing state (E2). The release of the H(+) ion in the stomach lumen is followed by binding of K(+) ion converting the pump conformation back to the E1 state.</text>
</comment>
<evidence type="ECO:0000256" key="13">
    <source>
        <dbReference type="ARBA" id="ARBA00023065"/>
    </source>
</evidence>
<dbReference type="Pfam" id="PF00689">
    <property type="entry name" value="Cation_ATPase_C"/>
    <property type="match status" value="1"/>
</dbReference>
<dbReference type="InterPro" id="IPR004014">
    <property type="entry name" value="ATPase_P-typ_cation-transptr_N"/>
</dbReference>
<dbReference type="InterPro" id="IPR050510">
    <property type="entry name" value="Cation_transp_ATPase_P-type"/>
</dbReference>
<dbReference type="GO" id="GO:0006883">
    <property type="term" value="P:intracellular sodium ion homeostasis"/>
    <property type="evidence" value="ECO:0007669"/>
    <property type="project" value="TreeGrafter"/>
</dbReference>
<dbReference type="FunFam" id="1.20.1110.10:FF:000079">
    <property type="entry name" value="Sodium/potassium-transporting ATPase subunit alpha"/>
    <property type="match status" value="1"/>
</dbReference>
<dbReference type="Pfam" id="PF09040">
    <property type="entry name" value="H-K_ATPase_N"/>
    <property type="match status" value="1"/>
</dbReference>
<dbReference type="Gene3D" id="3.40.1110.10">
    <property type="entry name" value="Calcium-transporting ATPase, cytoplasmic domain N"/>
    <property type="match status" value="1"/>
</dbReference>
<evidence type="ECO:0000256" key="17">
    <source>
        <dbReference type="ARBA" id="ARBA00045621"/>
    </source>
</evidence>
<reference evidence="23" key="1">
    <citation type="submission" date="2020-03" db="EMBL/GenBank/DDBJ databases">
        <title>Studies in the Genomics of Life Span.</title>
        <authorList>
            <person name="Glass D."/>
        </authorList>
    </citation>
    <scope>NUCLEOTIDE SEQUENCE</scope>
    <source>
        <strain evidence="23">LTLLF</strain>
        <tissue evidence="23">Muscle</tissue>
    </source>
</reference>
<keyword evidence="11" id="KW-1278">Translocase</keyword>
<feature type="transmembrane region" description="Helical" evidence="21">
    <location>
        <begin position="278"/>
        <end position="300"/>
    </location>
</feature>
<evidence type="ECO:0000256" key="2">
    <source>
        <dbReference type="ARBA" id="ARBA00012803"/>
    </source>
</evidence>
<dbReference type="PANTHER" id="PTHR43294:SF10">
    <property type="entry name" value="POTASSIUM-TRANSPORTING ATPASE ALPHA CHAIN 1"/>
    <property type="match status" value="1"/>
</dbReference>
<evidence type="ECO:0000256" key="21">
    <source>
        <dbReference type="SAM" id="Phobius"/>
    </source>
</evidence>
<dbReference type="GO" id="GO:1990573">
    <property type="term" value="P:potassium ion import across plasma membrane"/>
    <property type="evidence" value="ECO:0007669"/>
    <property type="project" value="TreeGrafter"/>
</dbReference>
<comment type="catalytic activity">
    <reaction evidence="19">
        <text>K(+)(out) + ATP + H2O + H(+)(in) = K(+)(in) + ADP + phosphate + 2 H(+)(out)</text>
        <dbReference type="Rhea" id="RHEA:22044"/>
        <dbReference type="ChEBI" id="CHEBI:15377"/>
        <dbReference type="ChEBI" id="CHEBI:15378"/>
        <dbReference type="ChEBI" id="CHEBI:29103"/>
        <dbReference type="ChEBI" id="CHEBI:30616"/>
        <dbReference type="ChEBI" id="CHEBI:43474"/>
        <dbReference type="ChEBI" id="CHEBI:456216"/>
        <dbReference type="EC" id="7.2.2.19"/>
    </reaction>
    <physiologicalReaction direction="left-to-right" evidence="19">
        <dbReference type="Rhea" id="RHEA:22045"/>
    </physiologicalReaction>
</comment>
<evidence type="ECO:0000256" key="18">
    <source>
        <dbReference type="ARBA" id="ARBA00047030"/>
    </source>
</evidence>
<evidence type="ECO:0000256" key="7">
    <source>
        <dbReference type="ARBA" id="ARBA00022723"/>
    </source>
</evidence>
<dbReference type="Pfam" id="PF00702">
    <property type="entry name" value="Hydrolase"/>
    <property type="match status" value="1"/>
</dbReference>
<evidence type="ECO:0000256" key="12">
    <source>
        <dbReference type="ARBA" id="ARBA00022989"/>
    </source>
</evidence>
<dbReference type="PRINTS" id="PR00119">
    <property type="entry name" value="CATATPASE"/>
</dbReference>
<evidence type="ECO:0000256" key="3">
    <source>
        <dbReference type="ARBA" id="ARBA00022094"/>
    </source>
</evidence>
<dbReference type="PRINTS" id="PR00501">
    <property type="entry name" value="KELCHREPEAT"/>
</dbReference>
<dbReference type="InterPro" id="IPR059000">
    <property type="entry name" value="ATPase_P-type_domA"/>
</dbReference>
<dbReference type="GO" id="GO:0016887">
    <property type="term" value="F:ATP hydrolysis activity"/>
    <property type="evidence" value="ECO:0007669"/>
    <property type="project" value="InterPro"/>
</dbReference>
<evidence type="ECO:0000256" key="11">
    <source>
        <dbReference type="ARBA" id="ARBA00022967"/>
    </source>
</evidence>
<dbReference type="SMART" id="SM00831">
    <property type="entry name" value="Cation_ATPase_N"/>
    <property type="match status" value="1"/>
</dbReference>
<dbReference type="InterPro" id="IPR015915">
    <property type="entry name" value="Kelch-typ_b-propeller"/>
</dbReference>
<proteinExistence type="predicted"/>
<dbReference type="EC" id="7.2.2.19" evidence="2"/>
<dbReference type="SUPFAM" id="SSF117281">
    <property type="entry name" value="Kelch motif"/>
    <property type="match status" value="1"/>
</dbReference>
<dbReference type="InterPro" id="IPR001757">
    <property type="entry name" value="P_typ_ATPase"/>
</dbReference>
<dbReference type="SMART" id="SM00612">
    <property type="entry name" value="Kelch"/>
    <property type="match status" value="2"/>
</dbReference>
<dbReference type="Proteomes" id="UP000710432">
    <property type="component" value="Unassembled WGS sequence"/>
</dbReference>
<keyword evidence="6 21" id="KW-0812">Transmembrane</keyword>
<comment type="subunit">
    <text evidence="18">The gastric H(+)/K(+) ATPase pump is composed of the catalytic alpha subunit ATP4A and the regulatory beta subunit ATP4B. Interacts (via the P-domain) with ATP4B (via N-terminus); this interaction stabilizes the lumenal-open E2 conformation state and prevents the reverse reaction of the transport cycle.</text>
</comment>
<dbReference type="GO" id="GO:0030007">
    <property type="term" value="P:intracellular potassium ion homeostasis"/>
    <property type="evidence" value="ECO:0007669"/>
    <property type="project" value="TreeGrafter"/>
</dbReference>
<keyword evidence="10" id="KW-0460">Magnesium</keyword>
<keyword evidence="5" id="KW-1003">Cell membrane</keyword>
<dbReference type="PANTHER" id="PTHR43294">
    <property type="entry name" value="SODIUM/POTASSIUM-TRANSPORTING ATPASE SUBUNIT ALPHA"/>
    <property type="match status" value="1"/>
</dbReference>
<dbReference type="InterPro" id="IPR023214">
    <property type="entry name" value="HAD_sf"/>
</dbReference>
<evidence type="ECO:0000313" key="24">
    <source>
        <dbReference type="Proteomes" id="UP000710432"/>
    </source>
</evidence>
<dbReference type="InterPro" id="IPR008250">
    <property type="entry name" value="ATPase_P-typ_transduc_dom_A_sf"/>
</dbReference>
<dbReference type="Gene3D" id="2.120.10.80">
    <property type="entry name" value="Kelch-type beta propeller"/>
    <property type="match status" value="1"/>
</dbReference>
<dbReference type="AlphaFoldDB" id="A0A8J6KZI5"/>
<evidence type="ECO:0000259" key="22">
    <source>
        <dbReference type="SMART" id="SM00831"/>
    </source>
</evidence>
<feature type="transmembrane region" description="Helical" evidence="21">
    <location>
        <begin position="972"/>
        <end position="988"/>
    </location>
</feature>
<evidence type="ECO:0000256" key="4">
    <source>
        <dbReference type="ARBA" id="ARBA00022441"/>
    </source>
</evidence>
<dbReference type="GO" id="GO:0005524">
    <property type="term" value="F:ATP binding"/>
    <property type="evidence" value="ECO:0007669"/>
    <property type="project" value="UniProtKB-KW"/>
</dbReference>
<dbReference type="GO" id="GO:0000287">
    <property type="term" value="F:magnesium ion binding"/>
    <property type="evidence" value="ECO:0007669"/>
    <property type="project" value="InterPro"/>
</dbReference>
<dbReference type="GO" id="GO:0016324">
    <property type="term" value="C:apical plasma membrane"/>
    <property type="evidence" value="ECO:0007669"/>
    <property type="project" value="UniProtKB-SubCell"/>
</dbReference>
<name>A0A8J6KZI5_MICOH</name>
<evidence type="ECO:0000256" key="16">
    <source>
        <dbReference type="ARBA" id="ARBA00031813"/>
    </source>
</evidence>
<evidence type="ECO:0000256" key="9">
    <source>
        <dbReference type="ARBA" id="ARBA00022840"/>
    </source>
</evidence>
<evidence type="ECO:0000256" key="10">
    <source>
        <dbReference type="ARBA" id="ARBA00022842"/>
    </source>
</evidence>
<dbReference type="SUPFAM" id="SSF81653">
    <property type="entry name" value="Calcium ATPase, transduction domain A"/>
    <property type="match status" value="1"/>
</dbReference>
<dbReference type="Gene3D" id="3.40.50.1000">
    <property type="entry name" value="HAD superfamily/HAD-like"/>
    <property type="match status" value="1"/>
</dbReference>
<keyword evidence="4" id="KW-0880">Kelch repeat</keyword>
<keyword evidence="9" id="KW-0067">ATP-binding</keyword>
<dbReference type="Pfam" id="PF00122">
    <property type="entry name" value="E1-E2_ATPase"/>
    <property type="match status" value="1"/>
</dbReference>
<dbReference type="Pfam" id="PF00690">
    <property type="entry name" value="Cation_ATPase_N"/>
    <property type="match status" value="1"/>
</dbReference>
<feature type="transmembrane region" description="Helical" evidence="21">
    <location>
        <begin position="312"/>
        <end position="331"/>
    </location>
</feature>
<sequence length="1010" mass="110679">MTAGPALATAHMATDGKQKLENNLKCSPPEAYVCLPSLTSYKSHSLHNRATNPGIKCLKCAGVALLNDHIYVVGGFDGTAHLSSVEAYNIRTDSWTTVTSAGVALLNDHIYVVGGFDGTAHLSSVEAYNIRTDSWTTVTSMTTPRCYVGATVLRGRLYAIAGKAAPDISFAPSHPQENYELYSVELGSGPGGDKTAKMSKKKAGGGGGKKKEKLENMKKEMEMNDHQLSVSELEQKYRTSATKGLTASLAAELLLRDGPNALRPPRGTPEYVKFARQLAGGLQCLMWVAAAICLIAFAIQASEGDLTTDDNLYLALALIAVVVVTGCFGYYQEFKSTNIIASFKNLVPQQATVIRDGDKFQINADQLVVGDLVEMKGGDRVPADIRILSAQGCKVDNSSLTGESEPQTRSPECTHESPLETRNIAFFSTMCLEGTAQGLVVSTGDRTIIGRIASLASGVENEKTPIAIEIEHFVDIIAGLAILFGATFFVVAMCIGYTFLRAMVFFMAIVVAYVPEGLLATVTHTVYSPRLNSFPFSWPGFCQLYLNEKDYPPGYAFDVEAMNFPSSGLCFAGLVSMIDPPRATVPDAVLKCRTAGIRVIMVTGDHPITAKAIAASVGIISEGSETVEDIAARLRMPVDQVNRKDARACVINGMQLKDMDPSELVEALRTHPEMVFARTSPQQKLVIVESCQRLGAIVAVTGDGVNDSPALKKADIGVAMGIAGSDAAKNAADMILLDDNFASIVTGVEQGRLIFDNLKKSIAYTLTKNIPELTPYLIYITVSVPLPLGCITILFIELCTDIFPSVSLAYEKAESDIMHLRPRNPRRDRLVNEPLAAYSYFQIGAIQSFAGFADYFTAMAQEGWFPLLCVGLRPQWEDHHLQDLQDSYGQEWTFGQRLYQQYTCYTVFFISIEMCQIADVLIRKTRRLSAFQQGFFRNRILVIAIVFQVCIGSFLCYCPGMPNIFNFMPIRFQWWLVPMPFGLLIFVYDEIRKLGVRCCPGSWWDQELYY</sequence>
<protein>
    <recommendedName>
        <fullName evidence="3">Potassium-transporting ATPase alpha chain 1</fullName>
        <ecNumber evidence="2">7.2.2.19</ecNumber>
    </recommendedName>
    <alternativeName>
        <fullName evidence="15">Gastric H(+)/K(+) ATPase subunit alpha</fullName>
    </alternativeName>
    <alternativeName>
        <fullName evidence="16">Proton pump</fullName>
    </alternativeName>
</protein>
<dbReference type="GO" id="GO:0036376">
    <property type="term" value="P:sodium ion export across plasma membrane"/>
    <property type="evidence" value="ECO:0007669"/>
    <property type="project" value="TreeGrafter"/>
</dbReference>
<accession>A0A8J6KZI5</accession>
<organism evidence="23 24">
    <name type="scientific">Microtus ochrogaster</name>
    <name type="common">Prairie vole</name>
    <dbReference type="NCBI Taxonomy" id="79684"/>
    <lineage>
        <taxon>Eukaryota</taxon>
        <taxon>Metazoa</taxon>
        <taxon>Chordata</taxon>
        <taxon>Craniata</taxon>
        <taxon>Vertebrata</taxon>
        <taxon>Euteleostomi</taxon>
        <taxon>Mammalia</taxon>
        <taxon>Eutheria</taxon>
        <taxon>Euarchontoglires</taxon>
        <taxon>Glires</taxon>
        <taxon>Rodentia</taxon>
        <taxon>Myomorpha</taxon>
        <taxon>Muroidea</taxon>
        <taxon>Cricetidae</taxon>
        <taxon>Arvicolinae</taxon>
        <taxon>Microtus</taxon>
    </lineage>
</organism>
<keyword evidence="13" id="KW-0406">Ion transport</keyword>
<evidence type="ECO:0000256" key="1">
    <source>
        <dbReference type="ARBA" id="ARBA00004424"/>
    </source>
</evidence>
<keyword evidence="8" id="KW-0547">Nucleotide-binding</keyword>
<evidence type="ECO:0000256" key="5">
    <source>
        <dbReference type="ARBA" id="ARBA00022475"/>
    </source>
</evidence>
<comment type="subcellular location">
    <subcellularLocation>
        <location evidence="1">Apical cell membrane</location>
        <topology evidence="1">Multi-pass membrane protein</topology>
    </subcellularLocation>
</comment>
<evidence type="ECO:0000256" key="19">
    <source>
        <dbReference type="ARBA" id="ARBA00047839"/>
    </source>
</evidence>
<dbReference type="InterPro" id="IPR036412">
    <property type="entry name" value="HAD-like_sf"/>
</dbReference>
<dbReference type="InterPro" id="IPR023298">
    <property type="entry name" value="ATPase_P-typ_TM_dom_sf"/>
</dbReference>
<evidence type="ECO:0000256" key="14">
    <source>
        <dbReference type="ARBA" id="ARBA00023136"/>
    </source>
</evidence>
<dbReference type="Gene3D" id="2.70.150.10">
    <property type="entry name" value="Calcium-transporting ATPase, cytoplasmic transduction domain A"/>
    <property type="match status" value="2"/>
</dbReference>
<dbReference type="Pfam" id="PF01344">
    <property type="entry name" value="Kelch_1"/>
    <property type="match status" value="1"/>
</dbReference>